<dbReference type="EMBL" id="AP019840">
    <property type="protein sequence ID" value="BBM52568.1"/>
    <property type="molecule type" value="Genomic_DNA"/>
</dbReference>
<name>A0A510KLH5_9FUSO</name>
<dbReference type="AlphaFoldDB" id="A0A510KLH5"/>
<gene>
    <name evidence="1" type="ORF">JMUB3935_1547</name>
</gene>
<proteinExistence type="predicted"/>
<organism evidence="1 2">
    <name type="scientific">Leptotrichia trevisanii</name>
    <dbReference type="NCBI Taxonomy" id="109328"/>
    <lineage>
        <taxon>Bacteria</taxon>
        <taxon>Fusobacteriati</taxon>
        <taxon>Fusobacteriota</taxon>
        <taxon>Fusobacteriia</taxon>
        <taxon>Fusobacteriales</taxon>
        <taxon>Leptotrichiaceae</taxon>
        <taxon>Leptotrichia</taxon>
    </lineage>
</organism>
<evidence type="ECO:0000313" key="2">
    <source>
        <dbReference type="Proteomes" id="UP000321378"/>
    </source>
</evidence>
<dbReference type="RefSeq" id="WP_146996912.1">
    <property type="nucleotide sequence ID" value="NZ_AP019840.1"/>
</dbReference>
<evidence type="ECO:0000313" key="1">
    <source>
        <dbReference type="EMBL" id="BBM52568.1"/>
    </source>
</evidence>
<protein>
    <submittedName>
        <fullName evidence="1">Uncharacterized protein</fullName>
    </submittedName>
</protein>
<reference evidence="1 2" key="1">
    <citation type="submission" date="2019-07" db="EMBL/GenBank/DDBJ databases">
        <title>Complete Genome Sequence of Leptotrichia trevisanii Strain JMUB3935.</title>
        <authorList>
            <person name="Watanabe S."/>
            <person name="Cui L."/>
        </authorList>
    </citation>
    <scope>NUCLEOTIDE SEQUENCE [LARGE SCALE GENOMIC DNA]</scope>
    <source>
        <strain evidence="1 2">JMUB3935</strain>
    </source>
</reference>
<dbReference type="Proteomes" id="UP000321378">
    <property type="component" value="Chromosome"/>
</dbReference>
<sequence>MIDYDFQGFVNNKYIIKAKSDKFSILVEADSLEDAQAKAKEKLIELSKTAETQIQNTKPHRKPKRKIRYRFNI</sequence>
<accession>A0A510KLH5</accession>